<dbReference type="OrthoDB" id="9853339at2"/>
<sequence>MSILKKLIAKTSREEDRQRYIDKNRASYLEELAQINDNIQQLKDSKNPSQTRLNILMRRKERIEAILANEI</sequence>
<evidence type="ECO:0000313" key="1">
    <source>
        <dbReference type="EMBL" id="PND47957.1"/>
    </source>
</evidence>
<gene>
    <name evidence="1" type="ORF">AT575_03525</name>
</gene>
<dbReference type="EMBL" id="LOCM01000015">
    <property type="protein sequence ID" value="PND47957.1"/>
    <property type="molecule type" value="Genomic_DNA"/>
</dbReference>
<dbReference type="Proteomes" id="UP000235963">
    <property type="component" value="Unassembled WGS sequence"/>
</dbReference>
<evidence type="ECO:0008006" key="3">
    <source>
        <dbReference type="Google" id="ProtNLM"/>
    </source>
</evidence>
<dbReference type="RefSeq" id="WP_102777182.1">
    <property type="nucleotide sequence ID" value="NZ_CBCSGP010000002.1"/>
</dbReference>
<evidence type="ECO:0000313" key="2">
    <source>
        <dbReference type="Proteomes" id="UP000235963"/>
    </source>
</evidence>
<keyword evidence="2" id="KW-1185">Reference proteome</keyword>
<proteinExistence type="predicted"/>
<comment type="caution">
    <text evidence="1">The sequence shown here is derived from an EMBL/GenBank/DDBJ whole genome shotgun (WGS) entry which is preliminary data.</text>
</comment>
<protein>
    <recommendedName>
        <fullName evidence="3">DUF465 domain-containing protein</fullName>
    </recommendedName>
</protein>
<dbReference type="AlphaFoldDB" id="A0A2N8LCS4"/>
<accession>A0A2N8LCS4</accession>
<reference evidence="1 2" key="1">
    <citation type="submission" date="2015-12" db="EMBL/GenBank/DDBJ databases">
        <title>Streptococcus penaeicida sp. nov.</title>
        <authorList>
            <person name="Gomez-Gil B."/>
            <person name="Morales-Covarrubias M."/>
        </authorList>
    </citation>
    <scope>NUCLEOTIDE SEQUENCE [LARGE SCALE GENOMIC DNA]</scope>
    <source>
        <strain evidence="1 2">CAIM 1838</strain>
    </source>
</reference>
<organism evidence="1 2">
    <name type="scientific">Streptococcus penaeicida</name>
    <dbReference type="NCBI Taxonomy" id="1765960"/>
    <lineage>
        <taxon>Bacteria</taxon>
        <taxon>Bacillati</taxon>
        <taxon>Bacillota</taxon>
        <taxon>Bacilli</taxon>
        <taxon>Lactobacillales</taxon>
        <taxon>Streptococcaceae</taxon>
        <taxon>Streptococcus</taxon>
    </lineage>
</organism>
<name>A0A2N8LCS4_9STRE</name>